<name>A0A4V2UUI0_9FIRM</name>
<gene>
    <name evidence="2" type="ORF">EDD65_103137</name>
</gene>
<dbReference type="InterPro" id="IPR002563">
    <property type="entry name" value="Flavin_Rdtase-like_dom"/>
</dbReference>
<reference evidence="2 3" key="1">
    <citation type="submission" date="2019-03" db="EMBL/GenBank/DDBJ databases">
        <title>Genomic Encyclopedia of Type Strains, Phase IV (KMG-IV): sequencing the most valuable type-strain genomes for metagenomic binning, comparative biology and taxonomic classification.</title>
        <authorList>
            <person name="Goeker M."/>
        </authorList>
    </citation>
    <scope>NUCLEOTIDE SEQUENCE [LARGE SCALE GENOMIC DNA]</scope>
    <source>
        <strain evidence="2 3">DSM 26752</strain>
    </source>
</reference>
<organism evidence="2 3">
    <name type="scientific">Keratinibaculum paraultunense</name>
    <dbReference type="NCBI Taxonomy" id="1278232"/>
    <lineage>
        <taxon>Bacteria</taxon>
        <taxon>Bacillati</taxon>
        <taxon>Bacillota</taxon>
        <taxon>Tissierellia</taxon>
        <taxon>Tissierellales</taxon>
        <taxon>Tepidimicrobiaceae</taxon>
        <taxon>Keratinibaculum</taxon>
    </lineage>
</organism>
<dbReference type="Gene3D" id="2.30.110.10">
    <property type="entry name" value="Electron Transport, Fmn-binding Protein, Chain A"/>
    <property type="match status" value="1"/>
</dbReference>
<feature type="domain" description="Flavin reductase like" evidence="1">
    <location>
        <begin position="19"/>
        <end position="105"/>
    </location>
</feature>
<dbReference type="PANTHER" id="PTHR43241:SF1">
    <property type="entry name" value="FLAVIN REDUCTASE LIKE DOMAIN-CONTAINING PROTEIN"/>
    <property type="match status" value="1"/>
</dbReference>
<dbReference type="GO" id="GO:0010181">
    <property type="term" value="F:FMN binding"/>
    <property type="evidence" value="ECO:0007669"/>
    <property type="project" value="InterPro"/>
</dbReference>
<dbReference type="GO" id="GO:0016646">
    <property type="term" value="F:oxidoreductase activity, acting on the CH-NH group of donors, NAD or NADP as acceptor"/>
    <property type="evidence" value="ECO:0007669"/>
    <property type="project" value="UniProtKB-ARBA"/>
</dbReference>
<dbReference type="EMBL" id="SMAE01000003">
    <property type="protein sequence ID" value="TCS90826.1"/>
    <property type="molecule type" value="Genomic_DNA"/>
</dbReference>
<dbReference type="Proteomes" id="UP000294567">
    <property type="component" value="Unassembled WGS sequence"/>
</dbReference>
<dbReference type="SUPFAM" id="SSF50475">
    <property type="entry name" value="FMN-binding split barrel"/>
    <property type="match status" value="1"/>
</dbReference>
<proteinExistence type="predicted"/>
<evidence type="ECO:0000313" key="2">
    <source>
        <dbReference type="EMBL" id="TCS90826.1"/>
    </source>
</evidence>
<dbReference type="PANTHER" id="PTHR43241">
    <property type="entry name" value="FLAVIN REDUCTASE DOMAIN PROTEIN"/>
    <property type="match status" value="1"/>
</dbReference>
<dbReference type="InterPro" id="IPR053310">
    <property type="entry name" value="Flavoredoxin-like"/>
</dbReference>
<dbReference type="AlphaFoldDB" id="A0A4V2UUI0"/>
<comment type="caution">
    <text evidence="2">The sequence shown here is derived from an EMBL/GenBank/DDBJ whole genome shotgun (WGS) entry which is preliminary data.</text>
</comment>
<dbReference type="RefSeq" id="WP_158279981.1">
    <property type="nucleotide sequence ID" value="NZ_CP068564.1"/>
</dbReference>
<protein>
    <submittedName>
        <fullName evidence="2">Flavin reductase like protein</fullName>
    </submittedName>
</protein>
<dbReference type="OrthoDB" id="9794638at2"/>
<accession>A0A4V2UUI0</accession>
<keyword evidence="3" id="KW-1185">Reference proteome</keyword>
<evidence type="ECO:0000313" key="3">
    <source>
        <dbReference type="Proteomes" id="UP000294567"/>
    </source>
</evidence>
<dbReference type="Pfam" id="PF01613">
    <property type="entry name" value="Flavin_Reduct"/>
    <property type="match status" value="1"/>
</dbReference>
<dbReference type="InterPro" id="IPR012349">
    <property type="entry name" value="Split_barrel_FMN-bd"/>
</dbReference>
<sequence>MKKEVPINDAHRLINTGCVLLVTSADEDRENVMTLAWHTPVSSKPLLLGIAVAASHFTTELINKSREFVLNIPGANLLNQVGKCGEVIASSVDEELFVDSSWNEKAKLIHHLGGNKYYVSGQQKIL</sequence>
<evidence type="ECO:0000259" key="1">
    <source>
        <dbReference type="Pfam" id="PF01613"/>
    </source>
</evidence>